<evidence type="ECO:0000256" key="4">
    <source>
        <dbReference type="HAMAP-Rule" id="MF_00995"/>
    </source>
</evidence>
<comment type="function">
    <text evidence="4">Catalyzes the dehydration of chorismate into 3-[(1-carboxyvinyl)oxy]benzoate, a step in the biosynthesis of menaquinone (MK, vitamin K2).</text>
</comment>
<dbReference type="Proteomes" id="UP000567293">
    <property type="component" value="Unassembled WGS sequence"/>
</dbReference>
<proteinExistence type="inferred from homology"/>
<dbReference type="HAMAP" id="MF_00995">
    <property type="entry name" value="MqnA"/>
    <property type="match status" value="1"/>
</dbReference>
<evidence type="ECO:0000256" key="3">
    <source>
        <dbReference type="ARBA" id="ARBA00023239"/>
    </source>
</evidence>
<dbReference type="EMBL" id="JACDQQ010001025">
    <property type="protein sequence ID" value="MBA0085434.1"/>
    <property type="molecule type" value="Genomic_DNA"/>
</dbReference>
<accession>A0A7V8NQ21</accession>
<dbReference type="SUPFAM" id="SSF53850">
    <property type="entry name" value="Periplasmic binding protein-like II"/>
    <property type="match status" value="1"/>
</dbReference>
<sequence>MTKLRISIVQYLNTAPLVWGFTNGPLQGKYDLSFTVPSECAEDLRAGRADVAIIPAIEYQRIPGLAILPDMAIASKHQVRSLLIVAKKPIEQVKTFALDSSSRSTQVLTRILCAEKWRIAPEFSEAVPDLPEMLDNADAALIIGDPALRISLGIAKDGWPGAPGQTVCQAATLGFTGSELLYVSDVVGEWRRLTQLPAVLAVWALGRELAAPELTADFLASRDFGLAHLGEISYEAAQDLELPEQALEAYLRDNIDFSLDAENRRGLELYFEHAAKLGLIGKAKAIQWAPAKSAAVKL</sequence>
<dbReference type="InterPro" id="IPR030868">
    <property type="entry name" value="MqnA"/>
</dbReference>
<comment type="caution">
    <text evidence="5">The sequence shown here is derived from an EMBL/GenBank/DDBJ whole genome shotgun (WGS) entry which is preliminary data.</text>
</comment>
<name>A0A7V8NQ21_9BACT</name>
<protein>
    <recommendedName>
        <fullName evidence="4">Chorismate dehydratase</fullName>
        <ecNumber evidence="4">4.2.1.151</ecNumber>
    </recommendedName>
    <alternativeName>
        <fullName evidence="4">Menaquinone biosynthetic enzyme MqnA</fullName>
    </alternativeName>
</protein>
<keyword evidence="6" id="KW-1185">Reference proteome</keyword>
<dbReference type="AlphaFoldDB" id="A0A7V8NQ21"/>
<dbReference type="CDD" id="cd13634">
    <property type="entry name" value="PBP2_Sco4506"/>
    <property type="match status" value="1"/>
</dbReference>
<gene>
    <name evidence="4" type="primary">mqnA</name>
    <name evidence="5" type="ORF">HRJ53_10595</name>
</gene>
<evidence type="ECO:0000313" key="6">
    <source>
        <dbReference type="Proteomes" id="UP000567293"/>
    </source>
</evidence>
<comment type="pathway">
    <text evidence="1 4">Quinol/quinone metabolism; menaquinone biosynthesis.</text>
</comment>
<organism evidence="5 6">
    <name type="scientific">Candidatus Acidiferrum panamense</name>
    <dbReference type="NCBI Taxonomy" id="2741543"/>
    <lineage>
        <taxon>Bacteria</taxon>
        <taxon>Pseudomonadati</taxon>
        <taxon>Acidobacteriota</taxon>
        <taxon>Terriglobia</taxon>
        <taxon>Candidatus Acidiferrales</taxon>
        <taxon>Candidatus Acidiferrum</taxon>
    </lineage>
</organism>
<dbReference type="GO" id="GO:0016836">
    <property type="term" value="F:hydro-lyase activity"/>
    <property type="evidence" value="ECO:0007669"/>
    <property type="project" value="UniProtKB-UniRule"/>
</dbReference>
<evidence type="ECO:0000256" key="1">
    <source>
        <dbReference type="ARBA" id="ARBA00004863"/>
    </source>
</evidence>
<comment type="catalytic activity">
    <reaction evidence="4">
        <text>chorismate = 3-[(1-carboxyvinyl)-oxy]benzoate + H2O</text>
        <dbReference type="Rhea" id="RHEA:40051"/>
        <dbReference type="ChEBI" id="CHEBI:15377"/>
        <dbReference type="ChEBI" id="CHEBI:29748"/>
        <dbReference type="ChEBI" id="CHEBI:76981"/>
        <dbReference type="EC" id="4.2.1.151"/>
    </reaction>
</comment>
<dbReference type="PANTHER" id="PTHR37690:SF1">
    <property type="entry name" value="CHORISMATE DEHYDRATASE"/>
    <property type="match status" value="1"/>
</dbReference>
<dbReference type="Gene3D" id="3.40.190.10">
    <property type="entry name" value="Periplasmic binding protein-like II"/>
    <property type="match status" value="2"/>
</dbReference>
<evidence type="ECO:0000256" key="2">
    <source>
        <dbReference type="ARBA" id="ARBA00022428"/>
    </source>
</evidence>
<evidence type="ECO:0000313" key="5">
    <source>
        <dbReference type="EMBL" id="MBA0085434.1"/>
    </source>
</evidence>
<comment type="similarity">
    <text evidence="4">Belongs to the MqnA/MqnD family. MqnA subfamily.</text>
</comment>
<keyword evidence="2 4" id="KW-0474">Menaquinone biosynthesis</keyword>
<dbReference type="Pfam" id="PF02621">
    <property type="entry name" value="VitK2_biosynth"/>
    <property type="match status" value="1"/>
</dbReference>
<dbReference type="EC" id="4.2.1.151" evidence="4"/>
<dbReference type="GO" id="GO:0009234">
    <property type="term" value="P:menaquinone biosynthetic process"/>
    <property type="evidence" value="ECO:0007669"/>
    <property type="project" value="UniProtKB-UniRule"/>
</dbReference>
<reference evidence="5" key="1">
    <citation type="submission" date="2020-06" db="EMBL/GenBank/DDBJ databases">
        <title>Legume-microbial interactions unlock mineral nutrients during tropical forest succession.</title>
        <authorList>
            <person name="Epihov D.Z."/>
        </authorList>
    </citation>
    <scope>NUCLEOTIDE SEQUENCE [LARGE SCALE GENOMIC DNA]</scope>
    <source>
        <strain evidence="5">Pan2503</strain>
    </source>
</reference>
<dbReference type="UniPathway" id="UPA00079"/>
<keyword evidence="3 4" id="KW-0456">Lyase</keyword>
<dbReference type="PANTHER" id="PTHR37690">
    <property type="entry name" value="CHORISMATE DEHYDRATASE"/>
    <property type="match status" value="1"/>
</dbReference>
<dbReference type="InterPro" id="IPR003773">
    <property type="entry name" value="Menaquinone_biosynth"/>
</dbReference>